<protein>
    <submittedName>
        <fullName evidence="1">Uncharacterized protein</fullName>
    </submittedName>
</protein>
<evidence type="ECO:0000313" key="2">
    <source>
        <dbReference type="Proteomes" id="UP001054945"/>
    </source>
</evidence>
<dbReference type="EMBL" id="BPLR01018145">
    <property type="protein sequence ID" value="GIY97279.1"/>
    <property type="molecule type" value="Genomic_DNA"/>
</dbReference>
<comment type="caution">
    <text evidence="1">The sequence shown here is derived from an EMBL/GenBank/DDBJ whole genome shotgun (WGS) entry which is preliminary data.</text>
</comment>
<dbReference type="Proteomes" id="UP001054945">
    <property type="component" value="Unassembled WGS sequence"/>
</dbReference>
<evidence type="ECO:0000313" key="1">
    <source>
        <dbReference type="EMBL" id="GIY97279.1"/>
    </source>
</evidence>
<keyword evidence="2" id="KW-1185">Reference proteome</keyword>
<name>A0AAV4XTU0_CAEEX</name>
<proteinExistence type="predicted"/>
<gene>
    <name evidence="1" type="ORF">CEXT_302401</name>
</gene>
<sequence length="41" mass="4586">EAQPHPFPDDNPDRVTALNVLVKLLSRPASPQTQTRGQFPF</sequence>
<feature type="non-terminal residue" evidence="1">
    <location>
        <position position="1"/>
    </location>
</feature>
<dbReference type="AlphaFoldDB" id="A0AAV4XTU0"/>
<accession>A0AAV4XTU0</accession>
<reference evidence="1 2" key="1">
    <citation type="submission" date="2021-06" db="EMBL/GenBank/DDBJ databases">
        <title>Caerostris extrusa draft genome.</title>
        <authorList>
            <person name="Kono N."/>
            <person name="Arakawa K."/>
        </authorList>
    </citation>
    <scope>NUCLEOTIDE SEQUENCE [LARGE SCALE GENOMIC DNA]</scope>
</reference>
<organism evidence="1 2">
    <name type="scientific">Caerostris extrusa</name>
    <name type="common">Bark spider</name>
    <name type="synonym">Caerostris bankana</name>
    <dbReference type="NCBI Taxonomy" id="172846"/>
    <lineage>
        <taxon>Eukaryota</taxon>
        <taxon>Metazoa</taxon>
        <taxon>Ecdysozoa</taxon>
        <taxon>Arthropoda</taxon>
        <taxon>Chelicerata</taxon>
        <taxon>Arachnida</taxon>
        <taxon>Araneae</taxon>
        <taxon>Araneomorphae</taxon>
        <taxon>Entelegynae</taxon>
        <taxon>Araneoidea</taxon>
        <taxon>Araneidae</taxon>
        <taxon>Caerostris</taxon>
    </lineage>
</organism>